<keyword evidence="1" id="KW-0677">Repeat</keyword>
<dbReference type="InterPro" id="IPR036047">
    <property type="entry name" value="F-box-like_dom_sf"/>
</dbReference>
<dbReference type="PROSITE" id="PS50181">
    <property type="entry name" value="FBOX"/>
    <property type="match status" value="1"/>
</dbReference>
<proteinExistence type="predicted"/>
<sequence>MMFIFRDLKPRDLAAAARVCRVWSRLVGDDTLWRRPCIDAGWNVTSSSPSSLLSLSSTCTRPACGWRAAAQRLAVGSVLVLYTSVSSTGRALNHATSIVVRARRSVSQVAGAVCATVERRGPIRLSSFWIPEHACGSAADEVTQWRSLGPCSADMPLAALDAIAWEAPARGLLRLSDSASVRAVRVRASTWLLSCDAGANGPTVSLRHRTPAYVRFIHVVRHGRDRAGAWADIGEGTLLWQRQPYSGAWRRGRREGAGTQVYGDGGRYVGEWRDGVCHGAGRYDDSKGGGYEGRWRRGCPQGRGRRWWSDGQVHDGAFAAGRPHGPGTLIASNGMRAVGTWRDGVPHAVQWVSPFGPLWSSPPFGVMV</sequence>
<dbReference type="EMBL" id="MG011691">
    <property type="protein sequence ID" value="AVK77051.1"/>
    <property type="molecule type" value="Genomic_DNA"/>
</dbReference>
<protein>
    <submittedName>
        <fullName evidence="3">Morn repeat domain containing protein</fullName>
    </submittedName>
</protein>
<dbReference type="Gene3D" id="2.20.110.10">
    <property type="entry name" value="Histone H3 K4-specific methyltransferase SET7/9 N-terminal domain"/>
    <property type="match status" value="2"/>
</dbReference>
<dbReference type="SUPFAM" id="SSF81383">
    <property type="entry name" value="F-box domain"/>
    <property type="match status" value="1"/>
</dbReference>
<dbReference type="InterPro" id="IPR003409">
    <property type="entry name" value="MORN"/>
</dbReference>
<dbReference type="Proteomes" id="UP000249758">
    <property type="component" value="Segment"/>
</dbReference>
<dbReference type="PANTHER" id="PTHR43215">
    <property type="entry name" value="RADIAL SPOKE HEAD 1 HOMOLOG"/>
    <property type="match status" value="1"/>
</dbReference>
<dbReference type="RefSeq" id="YP_009481047.1">
    <property type="nucleotide sequence ID" value="NC_037665.1"/>
</dbReference>
<evidence type="ECO:0000313" key="3">
    <source>
        <dbReference type="EMBL" id="AVK77051.1"/>
    </source>
</evidence>
<dbReference type="SMART" id="SM00698">
    <property type="entry name" value="MORN"/>
    <property type="match status" value="4"/>
</dbReference>
<dbReference type="PANTHER" id="PTHR43215:SF14">
    <property type="entry name" value="RADIAL SPOKE HEAD 1 HOMOLOG"/>
    <property type="match status" value="1"/>
</dbReference>
<accession>A0A2U7UF36</accession>
<gene>
    <name evidence="3" type="ORF">pmac_cds_363</name>
</gene>
<evidence type="ECO:0000256" key="1">
    <source>
        <dbReference type="ARBA" id="ARBA00022737"/>
    </source>
</evidence>
<dbReference type="GeneID" id="36841506"/>
<dbReference type="InterPro" id="IPR001810">
    <property type="entry name" value="F-box_dom"/>
</dbReference>
<dbReference type="Gene3D" id="1.20.1280.50">
    <property type="match status" value="1"/>
</dbReference>
<dbReference type="Pfam" id="PF02493">
    <property type="entry name" value="MORN"/>
    <property type="match status" value="4"/>
</dbReference>
<feature type="domain" description="F-box" evidence="2">
    <location>
        <begin position="1"/>
        <end position="36"/>
    </location>
</feature>
<organism evidence="3">
    <name type="scientific">Pandoravirus macleodensis</name>
    <dbReference type="NCBI Taxonomy" id="2107707"/>
    <lineage>
        <taxon>Viruses</taxon>
        <taxon>Pandoravirus</taxon>
    </lineage>
</organism>
<dbReference type="SUPFAM" id="SSF82185">
    <property type="entry name" value="Histone H3 K4-specific methyltransferase SET7/9 N-terminal domain"/>
    <property type="match status" value="1"/>
</dbReference>
<dbReference type="KEGG" id="vg:36841506"/>
<reference evidence="3" key="1">
    <citation type="journal article" date="2018" name="Nat. Commun.">
        <title>Diversity and evolution of the emerging Pandoraviridae family.</title>
        <authorList>
            <person name="Legendre M."/>
            <person name="Fabre E."/>
            <person name="Poirot O."/>
            <person name="Jeudy S."/>
            <person name="Lartigue A."/>
            <person name="Alempic J.M."/>
            <person name="Beucher L."/>
            <person name="Philippe N."/>
            <person name="Bertaux L."/>
            <person name="Christo-Foroux E."/>
            <person name="Labadie K."/>
            <person name="Coute Y."/>
            <person name="Abergel C."/>
            <person name="Claverie J.M."/>
        </authorList>
    </citation>
    <scope>NUCLEOTIDE SEQUENCE [LARGE SCALE GENOMIC DNA]</scope>
    <source>
        <strain evidence="3">Macleodensis</strain>
    </source>
</reference>
<dbReference type="Pfam" id="PF12937">
    <property type="entry name" value="F-box-like"/>
    <property type="match status" value="1"/>
</dbReference>
<evidence type="ECO:0000259" key="2">
    <source>
        <dbReference type="PROSITE" id="PS50181"/>
    </source>
</evidence>
<name>A0A2U7UF36_9VIRU</name>